<dbReference type="Pfam" id="PF13692">
    <property type="entry name" value="Glyco_trans_1_4"/>
    <property type="match status" value="1"/>
</dbReference>
<protein>
    <submittedName>
        <fullName evidence="3">Glycosyl transferase family 1</fullName>
    </submittedName>
</protein>
<dbReference type="GO" id="GO:0009103">
    <property type="term" value="P:lipopolysaccharide biosynthetic process"/>
    <property type="evidence" value="ECO:0007669"/>
    <property type="project" value="TreeGrafter"/>
</dbReference>
<dbReference type="STRING" id="346185.AAY42_04445"/>
<dbReference type="Proteomes" id="UP000050827">
    <property type="component" value="Unassembled WGS sequence"/>
</dbReference>
<dbReference type="InterPro" id="IPR028098">
    <property type="entry name" value="Glyco_trans_4-like_N"/>
</dbReference>
<name>A0A0Q1BG26_9FLAO</name>
<organism evidence="3 4">
    <name type="scientific">Flagellimonas eckloniae</name>
    <dbReference type="NCBI Taxonomy" id="346185"/>
    <lineage>
        <taxon>Bacteria</taxon>
        <taxon>Pseudomonadati</taxon>
        <taxon>Bacteroidota</taxon>
        <taxon>Flavobacteriia</taxon>
        <taxon>Flavobacteriales</taxon>
        <taxon>Flavobacteriaceae</taxon>
        <taxon>Flagellimonas</taxon>
    </lineage>
</organism>
<dbReference type="PANTHER" id="PTHR46401:SF2">
    <property type="entry name" value="GLYCOSYLTRANSFERASE WBBK-RELATED"/>
    <property type="match status" value="1"/>
</dbReference>
<dbReference type="GO" id="GO:0016757">
    <property type="term" value="F:glycosyltransferase activity"/>
    <property type="evidence" value="ECO:0007669"/>
    <property type="project" value="TreeGrafter"/>
</dbReference>
<dbReference type="Pfam" id="PF13439">
    <property type="entry name" value="Glyco_transf_4"/>
    <property type="match status" value="1"/>
</dbReference>
<keyword evidence="4" id="KW-1185">Reference proteome</keyword>
<feature type="domain" description="Glycosyltransferase subfamily 4-like N-terminal" evidence="2">
    <location>
        <begin position="103"/>
        <end position="232"/>
    </location>
</feature>
<dbReference type="EMBL" id="LCTZ01000002">
    <property type="protein sequence ID" value="KQC29233.1"/>
    <property type="molecule type" value="Genomic_DNA"/>
</dbReference>
<evidence type="ECO:0000259" key="2">
    <source>
        <dbReference type="Pfam" id="PF13439"/>
    </source>
</evidence>
<reference evidence="3 4" key="1">
    <citation type="submission" date="2015-04" db="EMBL/GenBank/DDBJ databases">
        <title>Complete genome of flavobacterium.</title>
        <authorList>
            <person name="Kwon Y.M."/>
            <person name="Kim S.-J."/>
        </authorList>
    </citation>
    <scope>NUCLEOTIDE SEQUENCE [LARGE SCALE GENOMIC DNA]</scope>
    <source>
        <strain evidence="3 4">DK169</strain>
    </source>
</reference>
<dbReference type="Gene3D" id="3.40.50.2000">
    <property type="entry name" value="Glycogen Phosphorylase B"/>
    <property type="match status" value="2"/>
</dbReference>
<dbReference type="RefSeq" id="WP_055392791.1">
    <property type="nucleotide sequence ID" value="NZ_LCTZ01000002.1"/>
</dbReference>
<sequence length="427" mass="48647">MHKVLVIAYYWPPAGGPGVQRWLKFVKYLRNFDIEPVVYIPQNPNYPILDKDLVKEIPEGIQILEHPIREPYALASIVSKKKTKTISSGVIPEKKPSFVEKILLWVRGNFFIPDARKFWVRPSIKYLSKIIELEGIKTVITTGPPHSVHLIGLGLKKLHQIQWVADFRDPWTSIGYHSKLKLSKASQRKHKVLEKNVLNAADKLIVTSRTTKTEFEQITKKPIKVITNGFDDVKQETELDDNFTISHIGSLLTRRNPTHFWEAIKIAINENEDFKKQLKIQLIGVAGEEVLETVKENGLQSYVEQLGYLSHSDVLKAQQKSQVLLLLEIDSAETKGIIPGKLFEYLNAGRPILAIGPSEWEAGEIVQETNAGAVFSHTDTTALKDLLLTWFKTYQKGKLTLNSKGIQQFHRRELTKALANYIEWESS</sequence>
<evidence type="ECO:0000313" key="4">
    <source>
        <dbReference type="Proteomes" id="UP000050827"/>
    </source>
</evidence>
<gene>
    <name evidence="3" type="ORF">AAY42_04445</name>
</gene>
<evidence type="ECO:0000313" key="3">
    <source>
        <dbReference type="EMBL" id="KQC29233.1"/>
    </source>
</evidence>
<keyword evidence="1 3" id="KW-0808">Transferase</keyword>
<proteinExistence type="predicted"/>
<dbReference type="OrthoDB" id="9794575at2"/>
<dbReference type="PANTHER" id="PTHR46401">
    <property type="entry name" value="GLYCOSYLTRANSFERASE WBBK-RELATED"/>
    <property type="match status" value="1"/>
</dbReference>
<dbReference type="PATRIC" id="fig|1547436.3.peg.932"/>
<dbReference type="AlphaFoldDB" id="A0A0Q1BG26"/>
<accession>A0A0Q1BG26</accession>
<evidence type="ECO:0000256" key="1">
    <source>
        <dbReference type="ARBA" id="ARBA00022679"/>
    </source>
</evidence>
<dbReference type="CDD" id="cd03794">
    <property type="entry name" value="GT4_WbuB-like"/>
    <property type="match status" value="1"/>
</dbReference>
<comment type="caution">
    <text evidence="3">The sequence shown here is derived from an EMBL/GenBank/DDBJ whole genome shotgun (WGS) entry which is preliminary data.</text>
</comment>
<dbReference type="SUPFAM" id="SSF53756">
    <property type="entry name" value="UDP-Glycosyltransferase/glycogen phosphorylase"/>
    <property type="match status" value="1"/>
</dbReference>